<gene>
    <name evidence="2" type="ORF">ABHN84_08670</name>
</gene>
<dbReference type="Proteomes" id="UP001477278">
    <property type="component" value="Unassembled WGS sequence"/>
</dbReference>
<keyword evidence="2" id="KW-0645">Protease</keyword>
<feature type="compositionally biased region" description="Low complexity" evidence="1">
    <location>
        <begin position="404"/>
        <end position="420"/>
    </location>
</feature>
<keyword evidence="2" id="KW-0378">Hydrolase</keyword>
<evidence type="ECO:0000256" key="1">
    <source>
        <dbReference type="SAM" id="MobiDB-lite"/>
    </source>
</evidence>
<dbReference type="Pfam" id="PF12118">
    <property type="entry name" value="SprA-related"/>
    <property type="match status" value="1"/>
</dbReference>
<comment type="caution">
    <text evidence="2">The sequence shown here is derived from an EMBL/GenBank/DDBJ whole genome shotgun (WGS) entry which is preliminary data.</text>
</comment>
<keyword evidence="2" id="KW-0482">Metalloprotease</keyword>
<evidence type="ECO:0000313" key="3">
    <source>
        <dbReference type="Proteomes" id="UP001477278"/>
    </source>
</evidence>
<dbReference type="RefSeq" id="WP_347690028.1">
    <property type="nucleotide sequence ID" value="NZ_JBDPZN010000002.1"/>
</dbReference>
<dbReference type="InterPro" id="IPR021973">
    <property type="entry name" value="SprA-related"/>
</dbReference>
<protein>
    <submittedName>
        <fullName evidence="2">Metalloprotease CJM1_0395 family protein</fullName>
    </submittedName>
</protein>
<sequence>MSAPMVSANIGSFINAAHHNTISAAAIHTSSVANNSLKITAIETTSHIKPTSINPISTKSINTDTGVGQNFTSQQHAYQPQTAQATASQTAATDKTQSYKIVGSDQLNSYNLKSGPANLAGVLNNSSVPAQASVTFAEKSVSSDVTTNISSDAANTQQPVVRTIAATNDTAADPFAAESDSQSAPQASNNQDETATQQVEQQIVKKQQQIEQAQTKQIEQLVQRDTEVKTHEQAHAAVGGSLTQSPSYQYEKGPDGRRYAVEGEVSIDVSPVSGDPKATLSKMQKVYAAAMAPVQPSMADIRVAAQALQNMNEANKQLIQDRQQDTGSTLNNQTSAESGNIFTRAQNQQPLTSATNSNNSIAPNSSVLKIDTTHGIDNANINSLSSKRPVSAAQGNEALVNNGLANNTATNNAVTNNNSNAERDSSRQIQTSLSSSEREQYQSIEIYV</sequence>
<accession>A0ABV0FRX8</accession>
<dbReference type="GO" id="GO:0008237">
    <property type="term" value="F:metallopeptidase activity"/>
    <property type="evidence" value="ECO:0007669"/>
    <property type="project" value="UniProtKB-KW"/>
</dbReference>
<reference evidence="2 3" key="1">
    <citation type="submission" date="2024-05" db="EMBL/GenBank/DDBJ databases">
        <title>Genome sequencing of Marine Estuary Bacteria, Shewanella vesiculosa and S. baltica, and Pseudomonas syringae.</title>
        <authorList>
            <person name="Gurung A."/>
            <person name="Maclea K.S."/>
        </authorList>
    </citation>
    <scope>NUCLEOTIDE SEQUENCE [LARGE SCALE GENOMIC DNA]</scope>
    <source>
        <strain evidence="2 3">1A</strain>
    </source>
</reference>
<proteinExistence type="predicted"/>
<feature type="region of interest" description="Disordered" evidence="1">
    <location>
        <begin position="404"/>
        <end position="441"/>
    </location>
</feature>
<name>A0ABV0FRX8_9GAMM</name>
<organism evidence="2 3">
    <name type="scientific">Shewanella vesiculosa</name>
    <dbReference type="NCBI Taxonomy" id="518738"/>
    <lineage>
        <taxon>Bacteria</taxon>
        <taxon>Pseudomonadati</taxon>
        <taxon>Pseudomonadota</taxon>
        <taxon>Gammaproteobacteria</taxon>
        <taxon>Alteromonadales</taxon>
        <taxon>Shewanellaceae</taxon>
        <taxon>Shewanella</taxon>
    </lineage>
</organism>
<dbReference type="EMBL" id="JBDPZN010000002">
    <property type="protein sequence ID" value="MEO3682363.1"/>
    <property type="molecule type" value="Genomic_DNA"/>
</dbReference>
<evidence type="ECO:0000313" key="2">
    <source>
        <dbReference type="EMBL" id="MEO3682363.1"/>
    </source>
</evidence>
<feature type="compositionally biased region" description="Polar residues" evidence="1">
    <location>
        <begin position="179"/>
        <end position="195"/>
    </location>
</feature>
<feature type="region of interest" description="Disordered" evidence="1">
    <location>
        <begin position="226"/>
        <end position="255"/>
    </location>
</feature>
<keyword evidence="3" id="KW-1185">Reference proteome</keyword>
<feature type="region of interest" description="Disordered" evidence="1">
    <location>
        <begin position="175"/>
        <end position="200"/>
    </location>
</feature>